<dbReference type="InterPro" id="IPR005227">
    <property type="entry name" value="YqgF"/>
</dbReference>
<keyword evidence="3 5" id="KW-0540">Nuclease</keyword>
<keyword evidence="4 5" id="KW-0378">Hydrolase</keyword>
<reference evidence="7 8" key="1">
    <citation type="journal article" date="2016" name="Nat. Commun.">
        <title>Thousands of microbial genomes shed light on interconnected biogeochemical processes in an aquifer system.</title>
        <authorList>
            <person name="Anantharaman K."/>
            <person name="Brown C.T."/>
            <person name="Hug L.A."/>
            <person name="Sharon I."/>
            <person name="Castelle C.J."/>
            <person name="Probst A.J."/>
            <person name="Thomas B.C."/>
            <person name="Singh A."/>
            <person name="Wilkins M.J."/>
            <person name="Karaoz U."/>
            <person name="Brodie E.L."/>
            <person name="Williams K.H."/>
            <person name="Hubbard S.S."/>
            <person name="Banfield J.F."/>
        </authorList>
    </citation>
    <scope>NUCLEOTIDE SEQUENCE [LARGE SCALE GENOMIC DNA]</scope>
</reference>
<dbReference type="EC" id="3.1.-.-" evidence="5"/>
<evidence type="ECO:0000256" key="4">
    <source>
        <dbReference type="ARBA" id="ARBA00022801"/>
    </source>
</evidence>
<dbReference type="NCBIfam" id="TIGR00250">
    <property type="entry name" value="RNAse_H_YqgF"/>
    <property type="match status" value="1"/>
</dbReference>
<comment type="function">
    <text evidence="5">Could be a nuclease involved in processing of the 5'-end of pre-16S rRNA.</text>
</comment>
<comment type="subcellular location">
    <subcellularLocation>
        <location evidence="5">Cytoplasm</location>
    </subcellularLocation>
</comment>
<organism evidence="7 8">
    <name type="scientific">candidate division WWE3 bacterium RBG_19FT_COMBO_34_6</name>
    <dbReference type="NCBI Taxonomy" id="1802612"/>
    <lineage>
        <taxon>Bacteria</taxon>
        <taxon>Katanobacteria</taxon>
    </lineage>
</organism>
<dbReference type="EMBL" id="MEUV01000011">
    <property type="protein sequence ID" value="OGC46204.1"/>
    <property type="molecule type" value="Genomic_DNA"/>
</dbReference>
<gene>
    <name evidence="7" type="ORF">A2V49_04410</name>
</gene>
<dbReference type="PANTHER" id="PTHR33317">
    <property type="entry name" value="POLYNUCLEOTIDYL TRANSFERASE, RIBONUCLEASE H-LIKE SUPERFAMILY PROTEIN"/>
    <property type="match status" value="1"/>
</dbReference>
<dbReference type="GO" id="GO:0004518">
    <property type="term" value="F:nuclease activity"/>
    <property type="evidence" value="ECO:0007669"/>
    <property type="project" value="UniProtKB-KW"/>
</dbReference>
<dbReference type="PANTHER" id="PTHR33317:SF4">
    <property type="entry name" value="POLYNUCLEOTIDYL TRANSFERASE, RIBONUCLEASE H-LIKE SUPERFAMILY PROTEIN"/>
    <property type="match status" value="1"/>
</dbReference>
<dbReference type="HAMAP" id="MF_00651">
    <property type="entry name" value="Nuclease_YqgF"/>
    <property type="match status" value="1"/>
</dbReference>
<keyword evidence="1 5" id="KW-0963">Cytoplasm</keyword>
<dbReference type="SUPFAM" id="SSF53098">
    <property type="entry name" value="Ribonuclease H-like"/>
    <property type="match status" value="1"/>
</dbReference>
<dbReference type="GO" id="GO:0016788">
    <property type="term" value="F:hydrolase activity, acting on ester bonds"/>
    <property type="evidence" value="ECO:0007669"/>
    <property type="project" value="UniProtKB-UniRule"/>
</dbReference>
<dbReference type="CDD" id="cd16964">
    <property type="entry name" value="YqgF"/>
    <property type="match status" value="1"/>
</dbReference>
<evidence type="ECO:0000256" key="5">
    <source>
        <dbReference type="HAMAP-Rule" id="MF_00651"/>
    </source>
</evidence>
<evidence type="ECO:0000313" key="7">
    <source>
        <dbReference type="EMBL" id="OGC46204.1"/>
    </source>
</evidence>
<proteinExistence type="inferred from homology"/>
<dbReference type="AlphaFoldDB" id="A0A1F4UMM4"/>
<feature type="domain" description="YqgF/RNase H-like" evidence="6">
    <location>
        <begin position="9"/>
        <end position="107"/>
    </location>
</feature>
<dbReference type="Gene3D" id="3.30.420.140">
    <property type="entry name" value="YqgF/RNase H-like domain"/>
    <property type="match status" value="1"/>
</dbReference>
<dbReference type="InterPro" id="IPR037027">
    <property type="entry name" value="YqgF/RNaseH-like_dom_sf"/>
</dbReference>
<comment type="caution">
    <text evidence="7">The sequence shown here is derived from an EMBL/GenBank/DDBJ whole genome shotgun (WGS) entry which is preliminary data.</text>
</comment>
<evidence type="ECO:0000259" key="6">
    <source>
        <dbReference type="SMART" id="SM00732"/>
    </source>
</evidence>
<evidence type="ECO:0000256" key="1">
    <source>
        <dbReference type="ARBA" id="ARBA00022490"/>
    </source>
</evidence>
<accession>A0A1F4UMM4</accession>
<protein>
    <recommendedName>
        <fullName evidence="5">Putative pre-16S rRNA nuclease</fullName>
        <ecNumber evidence="5">3.1.-.-</ecNumber>
    </recommendedName>
</protein>
<dbReference type="Proteomes" id="UP000178615">
    <property type="component" value="Unassembled WGS sequence"/>
</dbReference>
<evidence type="ECO:0000256" key="2">
    <source>
        <dbReference type="ARBA" id="ARBA00022517"/>
    </source>
</evidence>
<name>A0A1F4UMM4_UNCKA</name>
<sequence length="141" mass="15976">MPTKNLMEEKLIGIDYGGTNIGIAFGTNGLVIPVKIISDKDDQSAITEISRYILEDKIDKIIMGLPLSEDGKETRQSQVVRRFSKLLKIRVKKPLEFENEFRTTKDSRTEAIYLGIAKKHRQIVDDLSAALILKSYYSKLS</sequence>
<dbReference type="Pfam" id="PF03652">
    <property type="entry name" value="RuvX"/>
    <property type="match status" value="1"/>
</dbReference>
<dbReference type="GO" id="GO:0005737">
    <property type="term" value="C:cytoplasm"/>
    <property type="evidence" value="ECO:0007669"/>
    <property type="project" value="UniProtKB-SubCell"/>
</dbReference>
<dbReference type="SMART" id="SM00732">
    <property type="entry name" value="YqgFc"/>
    <property type="match status" value="1"/>
</dbReference>
<keyword evidence="2 5" id="KW-0690">Ribosome biogenesis</keyword>
<evidence type="ECO:0000256" key="3">
    <source>
        <dbReference type="ARBA" id="ARBA00022722"/>
    </source>
</evidence>
<dbReference type="GO" id="GO:0000967">
    <property type="term" value="P:rRNA 5'-end processing"/>
    <property type="evidence" value="ECO:0007669"/>
    <property type="project" value="UniProtKB-UniRule"/>
</dbReference>
<dbReference type="InterPro" id="IPR006641">
    <property type="entry name" value="YqgF/RNaseH-like_dom"/>
</dbReference>
<evidence type="ECO:0000313" key="8">
    <source>
        <dbReference type="Proteomes" id="UP000178615"/>
    </source>
</evidence>
<dbReference type="InterPro" id="IPR012337">
    <property type="entry name" value="RNaseH-like_sf"/>
</dbReference>
<comment type="similarity">
    <text evidence="5">Belongs to the YqgF HJR family.</text>
</comment>